<accession>A0AAN6SFC4</accession>
<reference evidence="7" key="1">
    <citation type="journal article" date="2023" name="Mol. Phylogenet. Evol.">
        <title>Genome-scale phylogeny and comparative genomics of the fungal order Sordariales.</title>
        <authorList>
            <person name="Hensen N."/>
            <person name="Bonometti L."/>
            <person name="Westerberg I."/>
            <person name="Brannstrom I.O."/>
            <person name="Guillou S."/>
            <person name="Cros-Aarteil S."/>
            <person name="Calhoun S."/>
            <person name="Haridas S."/>
            <person name="Kuo A."/>
            <person name="Mondo S."/>
            <person name="Pangilinan J."/>
            <person name="Riley R."/>
            <person name="LaButti K."/>
            <person name="Andreopoulos B."/>
            <person name="Lipzen A."/>
            <person name="Chen C."/>
            <person name="Yan M."/>
            <person name="Daum C."/>
            <person name="Ng V."/>
            <person name="Clum A."/>
            <person name="Steindorff A."/>
            <person name="Ohm R.A."/>
            <person name="Martin F."/>
            <person name="Silar P."/>
            <person name="Natvig D.O."/>
            <person name="Lalanne C."/>
            <person name="Gautier V."/>
            <person name="Ament-Velasquez S.L."/>
            <person name="Kruys A."/>
            <person name="Hutchinson M.I."/>
            <person name="Powell A.J."/>
            <person name="Barry K."/>
            <person name="Miller A.N."/>
            <person name="Grigoriev I.V."/>
            <person name="Debuchy R."/>
            <person name="Gladieux P."/>
            <person name="Hiltunen Thoren M."/>
            <person name="Johannesson H."/>
        </authorList>
    </citation>
    <scope>NUCLEOTIDE SEQUENCE</scope>
    <source>
        <strain evidence="7">CBS 626.80</strain>
    </source>
</reference>
<feature type="transmembrane region" description="Helical" evidence="6">
    <location>
        <begin position="487"/>
        <end position="505"/>
    </location>
</feature>
<feature type="region of interest" description="Disordered" evidence="5">
    <location>
        <begin position="346"/>
        <end position="367"/>
    </location>
</feature>
<name>A0AAN6SFC4_9PEZI</name>
<dbReference type="NCBIfam" id="TIGR01197">
    <property type="entry name" value="nramp"/>
    <property type="match status" value="1"/>
</dbReference>
<dbReference type="Pfam" id="PF01566">
    <property type="entry name" value="Nramp"/>
    <property type="match status" value="1"/>
</dbReference>
<gene>
    <name evidence="7" type="ORF">QBC32DRAFT_147228</name>
</gene>
<organism evidence="7 8">
    <name type="scientific">Pseudoneurospora amorphoporcata</name>
    <dbReference type="NCBI Taxonomy" id="241081"/>
    <lineage>
        <taxon>Eukaryota</taxon>
        <taxon>Fungi</taxon>
        <taxon>Dikarya</taxon>
        <taxon>Ascomycota</taxon>
        <taxon>Pezizomycotina</taxon>
        <taxon>Sordariomycetes</taxon>
        <taxon>Sordariomycetidae</taxon>
        <taxon>Sordariales</taxon>
        <taxon>Sordariaceae</taxon>
        <taxon>Pseudoneurospora</taxon>
    </lineage>
</organism>
<dbReference type="PANTHER" id="PTHR11706">
    <property type="entry name" value="SOLUTE CARRIER PROTEIN FAMILY 11 MEMBER"/>
    <property type="match status" value="1"/>
</dbReference>
<evidence type="ECO:0000256" key="2">
    <source>
        <dbReference type="ARBA" id="ARBA00022692"/>
    </source>
</evidence>
<evidence type="ECO:0000313" key="8">
    <source>
        <dbReference type="Proteomes" id="UP001303222"/>
    </source>
</evidence>
<dbReference type="InterPro" id="IPR001046">
    <property type="entry name" value="NRAMP_fam"/>
</dbReference>
<protein>
    <submittedName>
        <fullName evidence="7">Natural resistance-associated macrophage protein-domain-containing protein</fullName>
    </submittedName>
</protein>
<reference evidence="7" key="2">
    <citation type="submission" date="2023-06" db="EMBL/GenBank/DDBJ databases">
        <authorList>
            <consortium name="Lawrence Berkeley National Laboratory"/>
            <person name="Mondo S.J."/>
            <person name="Hensen N."/>
            <person name="Bonometti L."/>
            <person name="Westerberg I."/>
            <person name="Brannstrom I.O."/>
            <person name="Guillou S."/>
            <person name="Cros-Aarteil S."/>
            <person name="Calhoun S."/>
            <person name="Haridas S."/>
            <person name="Kuo A."/>
            <person name="Pangilinan J."/>
            <person name="Riley R."/>
            <person name="Labutti K."/>
            <person name="Andreopoulos B."/>
            <person name="Lipzen A."/>
            <person name="Chen C."/>
            <person name="Yanf M."/>
            <person name="Daum C."/>
            <person name="Ng V."/>
            <person name="Clum A."/>
            <person name="Steindorff A."/>
            <person name="Ohm R."/>
            <person name="Martin F."/>
            <person name="Silar P."/>
            <person name="Natvig D."/>
            <person name="Lalanne C."/>
            <person name="Gautier V."/>
            <person name="Ament-Velasquez S.L."/>
            <person name="Kruys A."/>
            <person name="Hutchinson M.I."/>
            <person name="Powell A.J."/>
            <person name="Barry K."/>
            <person name="Miller A.N."/>
            <person name="Grigoriev I.V."/>
            <person name="Debuchy R."/>
            <person name="Gladieux P."/>
            <person name="Thoren M.H."/>
            <person name="Johannesson H."/>
        </authorList>
    </citation>
    <scope>NUCLEOTIDE SEQUENCE</scope>
    <source>
        <strain evidence="7">CBS 626.80</strain>
    </source>
</reference>
<evidence type="ECO:0000256" key="1">
    <source>
        <dbReference type="ARBA" id="ARBA00004141"/>
    </source>
</evidence>
<feature type="transmembrane region" description="Helical" evidence="6">
    <location>
        <begin position="517"/>
        <end position="536"/>
    </location>
</feature>
<evidence type="ECO:0000256" key="6">
    <source>
        <dbReference type="SAM" id="Phobius"/>
    </source>
</evidence>
<dbReference type="GO" id="GO:0034755">
    <property type="term" value="P:iron ion transmembrane transport"/>
    <property type="evidence" value="ECO:0007669"/>
    <property type="project" value="TreeGrafter"/>
</dbReference>
<dbReference type="GO" id="GO:0005384">
    <property type="term" value="F:manganese ion transmembrane transporter activity"/>
    <property type="evidence" value="ECO:0007669"/>
    <property type="project" value="TreeGrafter"/>
</dbReference>
<feature type="transmembrane region" description="Helical" evidence="6">
    <location>
        <begin position="433"/>
        <end position="466"/>
    </location>
</feature>
<dbReference type="GO" id="GO:0015086">
    <property type="term" value="F:cadmium ion transmembrane transporter activity"/>
    <property type="evidence" value="ECO:0007669"/>
    <property type="project" value="TreeGrafter"/>
</dbReference>
<keyword evidence="2 6" id="KW-0812">Transmembrane</keyword>
<feature type="transmembrane region" description="Helical" evidence="6">
    <location>
        <begin position="569"/>
        <end position="592"/>
    </location>
</feature>
<dbReference type="AlphaFoldDB" id="A0AAN6SFC4"/>
<keyword evidence="4 6" id="KW-0472">Membrane</keyword>
<feature type="transmembrane region" description="Helical" evidence="6">
    <location>
        <begin position="199"/>
        <end position="227"/>
    </location>
</feature>
<keyword evidence="3 6" id="KW-1133">Transmembrane helix</keyword>
<dbReference type="NCBIfam" id="NF037982">
    <property type="entry name" value="Nramp_1"/>
    <property type="match status" value="1"/>
</dbReference>
<feature type="transmembrane region" description="Helical" evidence="6">
    <location>
        <begin position="389"/>
        <end position="413"/>
    </location>
</feature>
<dbReference type="PANTHER" id="PTHR11706:SF30">
    <property type="entry name" value="TRANSPORTER SMF1_ESP1"/>
    <property type="match status" value="1"/>
</dbReference>
<keyword evidence="8" id="KW-1185">Reference proteome</keyword>
<proteinExistence type="predicted"/>
<evidence type="ECO:0000256" key="4">
    <source>
        <dbReference type="ARBA" id="ARBA00023136"/>
    </source>
</evidence>
<sequence>MYNMPWPSSLSASVDIHPPPFLPSLLRPAITMACTMDRSSIDFRPFPGTSTANNYEQDEKKVSTAQVSPSVYSQETQRLWVAGLRTWFGLRPNRHSPPPVYQPRPPPSCSEPASIGSKICNFFKFLGPGAVISVAYVDPDNYQTAISAGAEFQYKLLFMVLVSNLIAIYIQSLCVKLGTVTGMDLAQMNRRWLPRWLDLSLYVVAEASIIATDLGQVIGTAIALNILIPKLPLAAACVISVVETLLVLLFYTDTGELRRVRILEAFVSVLVMVVFVTICIALSMVDHSTGTTREILRGYVPSRDIFVDTGLYASCAILGGTLMPHALYVGTSLSRARLYHYDAKRSLPSGSSTRQSQSSSPSSSHETLQTYRPSLRAIKSCLGYSVAELTFTLFTVAIFVNSALLVIAGSAFYTKNAPEEEEEREISEDLYSLYALFRTSIAPAAGIMFAVSLLFSGISAGIVSTMSGQIIMEGALDIRLNPFLRRLITRCVAIVPALVIALAVGKEGLSKALLTCNYLLAIALIPITFPVVWYTCRGKYMMVPAEDGDDGGAETGMVDMKNNLATASVAWLLWVLVVVMDVATVVLVGLGITKDEG</sequence>
<dbReference type="PRINTS" id="PR00447">
    <property type="entry name" value="NATRESASSCMP"/>
</dbReference>
<dbReference type="GO" id="GO:0030026">
    <property type="term" value="P:intracellular manganese ion homeostasis"/>
    <property type="evidence" value="ECO:0007669"/>
    <property type="project" value="TreeGrafter"/>
</dbReference>
<dbReference type="EMBL" id="MU859129">
    <property type="protein sequence ID" value="KAK3952202.1"/>
    <property type="molecule type" value="Genomic_DNA"/>
</dbReference>
<comment type="subcellular location">
    <subcellularLocation>
        <location evidence="1">Membrane</location>
        <topology evidence="1">Multi-pass membrane protein</topology>
    </subcellularLocation>
</comment>
<evidence type="ECO:0000256" key="5">
    <source>
        <dbReference type="SAM" id="MobiDB-lite"/>
    </source>
</evidence>
<feature type="compositionally biased region" description="Low complexity" evidence="5">
    <location>
        <begin position="346"/>
        <end position="364"/>
    </location>
</feature>
<feature type="transmembrane region" description="Helical" evidence="6">
    <location>
        <begin position="305"/>
        <end position="329"/>
    </location>
</feature>
<feature type="transmembrane region" description="Helical" evidence="6">
    <location>
        <begin position="233"/>
        <end position="251"/>
    </location>
</feature>
<evidence type="ECO:0000313" key="7">
    <source>
        <dbReference type="EMBL" id="KAK3952202.1"/>
    </source>
</evidence>
<dbReference type="Proteomes" id="UP001303222">
    <property type="component" value="Unassembled WGS sequence"/>
</dbReference>
<feature type="transmembrane region" description="Helical" evidence="6">
    <location>
        <begin position="156"/>
        <end position="178"/>
    </location>
</feature>
<evidence type="ECO:0000256" key="3">
    <source>
        <dbReference type="ARBA" id="ARBA00022989"/>
    </source>
</evidence>
<comment type="caution">
    <text evidence="7">The sequence shown here is derived from an EMBL/GenBank/DDBJ whole genome shotgun (WGS) entry which is preliminary data.</text>
</comment>
<feature type="transmembrane region" description="Helical" evidence="6">
    <location>
        <begin position="263"/>
        <end position="285"/>
    </location>
</feature>
<dbReference type="GO" id="GO:0005886">
    <property type="term" value="C:plasma membrane"/>
    <property type="evidence" value="ECO:0007669"/>
    <property type="project" value="TreeGrafter"/>
</dbReference>